<keyword evidence="5 7" id="KW-1133">Transmembrane helix</keyword>
<feature type="transmembrane region" description="Helical" evidence="7">
    <location>
        <begin position="83"/>
        <end position="103"/>
    </location>
</feature>
<comment type="subcellular location">
    <subcellularLocation>
        <location evidence="1">Cell membrane</location>
        <topology evidence="1">Multi-pass membrane protein</topology>
    </subcellularLocation>
</comment>
<dbReference type="Pfam" id="PF00664">
    <property type="entry name" value="ABC_membrane"/>
    <property type="match status" value="1"/>
</dbReference>
<dbReference type="PANTHER" id="PTHR24221">
    <property type="entry name" value="ATP-BINDING CASSETTE SUB-FAMILY B"/>
    <property type="match status" value="1"/>
</dbReference>
<dbReference type="EMBL" id="JAIMFO010000008">
    <property type="protein sequence ID" value="MBY4798220.1"/>
    <property type="molecule type" value="Genomic_DNA"/>
</dbReference>
<dbReference type="PROSITE" id="PS50893">
    <property type="entry name" value="ABC_TRANSPORTER_2"/>
    <property type="match status" value="1"/>
</dbReference>
<dbReference type="InterPro" id="IPR027417">
    <property type="entry name" value="P-loop_NTPase"/>
</dbReference>
<evidence type="ECO:0000313" key="10">
    <source>
        <dbReference type="EMBL" id="MBY4798220.1"/>
    </source>
</evidence>
<dbReference type="Proteomes" id="UP000700908">
    <property type="component" value="Unassembled WGS sequence"/>
</dbReference>
<dbReference type="SMART" id="SM00382">
    <property type="entry name" value="AAA"/>
    <property type="match status" value="1"/>
</dbReference>
<reference evidence="10 11" key="1">
    <citation type="submission" date="2021-08" db="EMBL/GenBank/DDBJ databases">
        <title>Collinsella faecalis sp. nov. isolated from swine faeces.</title>
        <authorList>
            <person name="Oh B.S."/>
            <person name="Lee J.H."/>
        </authorList>
    </citation>
    <scope>NUCLEOTIDE SEQUENCE [LARGE SCALE GENOMIC DNA]</scope>
    <source>
        <strain evidence="10 11">AGMB00827</strain>
    </source>
</reference>
<evidence type="ECO:0000256" key="6">
    <source>
        <dbReference type="ARBA" id="ARBA00023136"/>
    </source>
</evidence>
<feature type="domain" description="ABC transmembrane type-1" evidence="9">
    <location>
        <begin position="1"/>
        <end position="224"/>
    </location>
</feature>
<evidence type="ECO:0000256" key="3">
    <source>
        <dbReference type="ARBA" id="ARBA00022741"/>
    </source>
</evidence>
<dbReference type="InterPro" id="IPR039421">
    <property type="entry name" value="Type_1_exporter"/>
</dbReference>
<dbReference type="PANTHER" id="PTHR24221:SF654">
    <property type="entry name" value="ATP-BINDING CASSETTE SUB-FAMILY B MEMBER 6"/>
    <property type="match status" value="1"/>
</dbReference>
<accession>A0ABS7MM93</accession>
<dbReference type="InterPro" id="IPR036640">
    <property type="entry name" value="ABC1_TM_sf"/>
</dbReference>
<dbReference type="Pfam" id="PF00005">
    <property type="entry name" value="ABC_tran"/>
    <property type="match status" value="1"/>
</dbReference>
<evidence type="ECO:0000256" key="2">
    <source>
        <dbReference type="ARBA" id="ARBA00022692"/>
    </source>
</evidence>
<keyword evidence="6 7" id="KW-0472">Membrane</keyword>
<feature type="domain" description="ABC transporter" evidence="8">
    <location>
        <begin position="258"/>
        <end position="492"/>
    </location>
</feature>
<dbReference type="PROSITE" id="PS50929">
    <property type="entry name" value="ABC_TM1F"/>
    <property type="match status" value="1"/>
</dbReference>
<feature type="transmembrane region" description="Helical" evidence="7">
    <location>
        <begin position="195"/>
        <end position="216"/>
    </location>
</feature>
<dbReference type="Gene3D" id="1.20.1560.10">
    <property type="entry name" value="ABC transporter type 1, transmembrane domain"/>
    <property type="match status" value="1"/>
</dbReference>
<dbReference type="InterPro" id="IPR017871">
    <property type="entry name" value="ABC_transporter-like_CS"/>
</dbReference>
<evidence type="ECO:0000256" key="5">
    <source>
        <dbReference type="ARBA" id="ARBA00022989"/>
    </source>
</evidence>
<evidence type="ECO:0000256" key="1">
    <source>
        <dbReference type="ARBA" id="ARBA00004651"/>
    </source>
</evidence>
<gene>
    <name evidence="10" type="ORF">K6V98_07660</name>
</gene>
<keyword evidence="3" id="KW-0547">Nucleotide-binding</keyword>
<evidence type="ECO:0000313" key="11">
    <source>
        <dbReference type="Proteomes" id="UP000700908"/>
    </source>
</evidence>
<organism evidence="10 11">
    <name type="scientific">Collinsella ureilytica</name>
    <dbReference type="NCBI Taxonomy" id="2869515"/>
    <lineage>
        <taxon>Bacteria</taxon>
        <taxon>Bacillati</taxon>
        <taxon>Actinomycetota</taxon>
        <taxon>Coriobacteriia</taxon>
        <taxon>Coriobacteriales</taxon>
        <taxon>Coriobacteriaceae</taxon>
        <taxon>Collinsella</taxon>
    </lineage>
</organism>
<evidence type="ECO:0000259" key="9">
    <source>
        <dbReference type="PROSITE" id="PS50929"/>
    </source>
</evidence>
<evidence type="ECO:0000256" key="4">
    <source>
        <dbReference type="ARBA" id="ARBA00022840"/>
    </source>
</evidence>
<protein>
    <submittedName>
        <fullName evidence="10">ABC transporter ATP-binding protein/permease</fullName>
    </submittedName>
</protein>
<feature type="transmembrane region" description="Helical" evidence="7">
    <location>
        <begin position="168"/>
        <end position="189"/>
    </location>
</feature>
<dbReference type="SUPFAM" id="SSF52540">
    <property type="entry name" value="P-loop containing nucleoside triphosphate hydrolases"/>
    <property type="match status" value="1"/>
</dbReference>
<dbReference type="InterPro" id="IPR003439">
    <property type="entry name" value="ABC_transporter-like_ATP-bd"/>
</dbReference>
<dbReference type="InterPro" id="IPR011527">
    <property type="entry name" value="ABC1_TM_dom"/>
</dbReference>
<keyword evidence="2 7" id="KW-0812">Transmembrane</keyword>
<dbReference type="Gene3D" id="3.40.50.300">
    <property type="entry name" value="P-loop containing nucleotide triphosphate hydrolases"/>
    <property type="match status" value="1"/>
</dbReference>
<evidence type="ECO:0000259" key="8">
    <source>
        <dbReference type="PROSITE" id="PS50893"/>
    </source>
</evidence>
<keyword evidence="4 10" id="KW-0067">ATP-binding</keyword>
<sequence>MISHRIAFKALRGLRLALFDRLSQIPQGYLVENPIGRVRTLLVDRVSSLEDWIAHVMPEAPGRLSVPLVSLIALFVIDWRVGFAARAPVPLVIVGMGIMMAGYESRMYLWMGSKAALAARAAEYIQGIPVIKAFLQEDASFSRYAKSALLYQDTTMAWWKQSWLGSGVMNAAMNSPLLAVVPVAFVLYGAGELDIFRLALCLTLPIGILQHVFAIVHNFELFQMVVPIWDEITTLLRYPALDRPSATDRAELDPQQGVSFTDVHFSYTDGLEVLHGVNFTAEPGQVTALVGPSGSGKSTIARLIASFWDADQGSITLGGVDLRQIPLDQLMEEISYVSQDTYLFEGTIRDNIRLGRPDATDEEIEAASRAARCHDFIMKLPAGYEADAGEAGGALSGGERQRISIARALLKDAPIILLDEATSSVDPENEHEILRALDELTQGRTVISIAHRLSTVADADQILVIDDGRLVQTGTHDELAGTEGIYADFLAARRRAANWSMA</sequence>
<dbReference type="PROSITE" id="PS00211">
    <property type="entry name" value="ABC_TRANSPORTER_1"/>
    <property type="match status" value="1"/>
</dbReference>
<proteinExistence type="predicted"/>
<comment type="caution">
    <text evidence="10">The sequence shown here is derived from an EMBL/GenBank/DDBJ whole genome shotgun (WGS) entry which is preliminary data.</text>
</comment>
<name>A0ABS7MM93_9ACTN</name>
<dbReference type="GO" id="GO:0005524">
    <property type="term" value="F:ATP binding"/>
    <property type="evidence" value="ECO:0007669"/>
    <property type="project" value="UniProtKB-KW"/>
</dbReference>
<evidence type="ECO:0000256" key="7">
    <source>
        <dbReference type="SAM" id="Phobius"/>
    </source>
</evidence>
<dbReference type="InterPro" id="IPR003593">
    <property type="entry name" value="AAA+_ATPase"/>
</dbReference>
<keyword evidence="11" id="KW-1185">Reference proteome</keyword>
<dbReference type="SUPFAM" id="SSF90123">
    <property type="entry name" value="ABC transporter transmembrane region"/>
    <property type="match status" value="1"/>
</dbReference>